<proteinExistence type="predicted"/>
<dbReference type="Gene3D" id="3.40.190.10">
    <property type="entry name" value="Periplasmic binding protein-like II"/>
    <property type="match status" value="2"/>
</dbReference>
<dbReference type="HOGENOM" id="CLU_019602_18_0_4"/>
<sequence>MLRSLAISLLFFALPAAGLLGGAVRAAEPVLRVVVLENSPPMSYRDETGQLTGFSVEIARALCQEIRANCAFDVADQSTLLDTVAKGKADIAAAAVFETAERRGRLLFAKPYYRSLSLWLARPDVVPGRSGIRVAVVHGSAQEDYARRQGWEMHQVRNNADLAGVLLGGEAQAALVPMISALQLQKSDPFRRLGLAPTVLRAPELSGDASFGISSRRPGLREEINAALDRIKRNGTYDRINSRFLPFRVS</sequence>
<keyword evidence="1" id="KW-0732">Signal</keyword>
<organism evidence="3">
    <name type="scientific">Dechloromonas aromatica (strain RCB)</name>
    <dbReference type="NCBI Taxonomy" id="159087"/>
    <lineage>
        <taxon>Bacteria</taxon>
        <taxon>Pseudomonadati</taxon>
        <taxon>Pseudomonadota</taxon>
        <taxon>Betaproteobacteria</taxon>
        <taxon>Rhodocyclales</taxon>
        <taxon>Azonexaceae</taxon>
        <taxon>Dechloromonas</taxon>
    </lineage>
</organism>
<dbReference type="PANTHER" id="PTHR35936">
    <property type="entry name" value="MEMBRANE-BOUND LYTIC MUREIN TRANSGLYCOSYLASE F"/>
    <property type="match status" value="1"/>
</dbReference>
<feature type="domain" description="Solute-binding protein family 3/N-terminal" evidence="2">
    <location>
        <begin position="30"/>
        <end position="248"/>
    </location>
</feature>
<protein>
    <submittedName>
        <fullName evidence="3">Amino acid ABC transporter substrate-binding protein, PAAT family</fullName>
    </submittedName>
</protein>
<gene>
    <name evidence="3" type="ordered locus">Daro_0469</name>
</gene>
<reference evidence="3" key="1">
    <citation type="submission" date="2005-08" db="EMBL/GenBank/DDBJ databases">
        <title>Complete sequence of Dechloromonas aromatica RCB.</title>
        <authorList>
            <person name="Salinero K.K."/>
            <person name="Copeland A."/>
            <person name="Lucas S."/>
            <person name="Lapidus A."/>
            <person name="Barry K."/>
            <person name="Detter J.C."/>
            <person name="Glavina T."/>
            <person name="Hammon N."/>
            <person name="Israni S."/>
            <person name="Pitluck S."/>
            <person name="Di Bartolo G."/>
            <person name="Trong S."/>
            <person name="Schmutz J."/>
            <person name="Larimer F."/>
            <person name="Land M."/>
            <person name="Ivanova N."/>
            <person name="Richardson P."/>
        </authorList>
    </citation>
    <scope>NUCLEOTIDE SEQUENCE</scope>
    <source>
        <strain evidence="3">RCB</strain>
    </source>
</reference>
<evidence type="ECO:0000256" key="1">
    <source>
        <dbReference type="ARBA" id="ARBA00022729"/>
    </source>
</evidence>
<dbReference type="CDD" id="cd13530">
    <property type="entry name" value="PBP2_peptides_like"/>
    <property type="match status" value="1"/>
</dbReference>
<dbReference type="Pfam" id="PF00497">
    <property type="entry name" value="SBP_bac_3"/>
    <property type="match status" value="1"/>
</dbReference>
<dbReference type="SMART" id="SM00062">
    <property type="entry name" value="PBPb"/>
    <property type="match status" value="1"/>
</dbReference>
<dbReference type="KEGG" id="dar:Daro_0469"/>
<dbReference type="STRING" id="159087.Daro_0469"/>
<dbReference type="EMBL" id="CP000089">
    <property type="protein sequence ID" value="AAZ45226.1"/>
    <property type="molecule type" value="Genomic_DNA"/>
</dbReference>
<dbReference type="InterPro" id="IPR001638">
    <property type="entry name" value="Solute-binding_3/MltF_N"/>
</dbReference>
<name>Q47IV5_DECAR</name>
<evidence type="ECO:0000259" key="2">
    <source>
        <dbReference type="SMART" id="SM00062"/>
    </source>
</evidence>
<accession>Q47IV5</accession>
<dbReference type="PANTHER" id="PTHR35936:SF35">
    <property type="entry name" value="L-CYSTINE-BINDING PROTEIN TCYJ"/>
    <property type="match status" value="1"/>
</dbReference>
<dbReference type="OrthoDB" id="368476at2"/>
<dbReference type="eggNOG" id="COG0834">
    <property type="taxonomic scope" value="Bacteria"/>
</dbReference>
<evidence type="ECO:0000313" key="3">
    <source>
        <dbReference type="EMBL" id="AAZ45226.1"/>
    </source>
</evidence>
<dbReference type="SUPFAM" id="SSF53850">
    <property type="entry name" value="Periplasmic binding protein-like II"/>
    <property type="match status" value="1"/>
</dbReference>
<dbReference type="AlphaFoldDB" id="Q47IV5"/>